<keyword evidence="2" id="KW-1185">Reference proteome</keyword>
<accession>A0ABV3G1I5</accession>
<evidence type="ECO:0000313" key="1">
    <source>
        <dbReference type="EMBL" id="MEV0711493.1"/>
    </source>
</evidence>
<evidence type="ECO:0000313" key="2">
    <source>
        <dbReference type="Proteomes" id="UP001551695"/>
    </source>
</evidence>
<comment type="caution">
    <text evidence="1">The sequence shown here is derived from an EMBL/GenBank/DDBJ whole genome shotgun (WGS) entry which is preliminary data.</text>
</comment>
<dbReference type="Proteomes" id="UP001551695">
    <property type="component" value="Unassembled WGS sequence"/>
</dbReference>
<proteinExistence type="predicted"/>
<sequence length="228" mass="25493">MIADARSFKANQVSREEILAAIEGFREEYKAERITEALDDIESYTLDILFVAGDLHVRGDLDLFTEGAFLLIVLGDLHVDGVYTDQDDPETYLLVTGDMRARDVVTAGWMEVHGDLDVGRLIGDYNDCSAYIGGDISADLFYGEEHFFTIEGELDADVVVGSPRLMIDDEPEGIELDDPKLLEYFDRELLRILDDTAEDGTPIVDVDGIKDFREVKHRVIKGVPLKTS</sequence>
<gene>
    <name evidence="1" type="ORF">AB0I48_28395</name>
</gene>
<protein>
    <recommendedName>
        <fullName evidence="3">Polymer-forming cytoskeletal protein</fullName>
    </recommendedName>
</protein>
<dbReference type="EMBL" id="JBFAKC010000015">
    <property type="protein sequence ID" value="MEV0711493.1"/>
    <property type="molecule type" value="Genomic_DNA"/>
</dbReference>
<reference evidence="1 2" key="1">
    <citation type="submission" date="2024-06" db="EMBL/GenBank/DDBJ databases">
        <title>The Natural Products Discovery Center: Release of the First 8490 Sequenced Strains for Exploring Actinobacteria Biosynthetic Diversity.</title>
        <authorList>
            <person name="Kalkreuter E."/>
            <person name="Kautsar S.A."/>
            <person name="Yang D."/>
            <person name="Bader C.D."/>
            <person name="Teijaro C.N."/>
            <person name="Fluegel L."/>
            <person name="Davis C.M."/>
            <person name="Simpson J.R."/>
            <person name="Lauterbach L."/>
            <person name="Steele A.D."/>
            <person name="Gui C."/>
            <person name="Meng S."/>
            <person name="Li G."/>
            <person name="Viehrig K."/>
            <person name="Ye F."/>
            <person name="Su P."/>
            <person name="Kiefer A.F."/>
            <person name="Nichols A."/>
            <person name="Cepeda A.J."/>
            <person name="Yan W."/>
            <person name="Fan B."/>
            <person name="Jiang Y."/>
            <person name="Adhikari A."/>
            <person name="Zheng C.-J."/>
            <person name="Schuster L."/>
            <person name="Cowan T.M."/>
            <person name="Smanski M.J."/>
            <person name="Chevrette M.G."/>
            <person name="De Carvalho L.P.S."/>
            <person name="Shen B."/>
        </authorList>
    </citation>
    <scope>NUCLEOTIDE SEQUENCE [LARGE SCALE GENOMIC DNA]</scope>
    <source>
        <strain evidence="1 2">NPDC050403</strain>
    </source>
</reference>
<evidence type="ECO:0008006" key="3">
    <source>
        <dbReference type="Google" id="ProtNLM"/>
    </source>
</evidence>
<organism evidence="1 2">
    <name type="scientific">Nocardia aurea</name>
    <dbReference type="NCBI Taxonomy" id="2144174"/>
    <lineage>
        <taxon>Bacteria</taxon>
        <taxon>Bacillati</taxon>
        <taxon>Actinomycetota</taxon>
        <taxon>Actinomycetes</taxon>
        <taxon>Mycobacteriales</taxon>
        <taxon>Nocardiaceae</taxon>
        <taxon>Nocardia</taxon>
    </lineage>
</organism>
<dbReference type="RefSeq" id="WP_357787904.1">
    <property type="nucleotide sequence ID" value="NZ_JBFAKC010000015.1"/>
</dbReference>
<name>A0ABV3G1I5_9NOCA</name>